<evidence type="ECO:0000313" key="2">
    <source>
        <dbReference type="EMBL" id="KAJ6829600.1"/>
    </source>
</evidence>
<organism evidence="2 3">
    <name type="scientific">Iris pallida</name>
    <name type="common">Sweet iris</name>
    <dbReference type="NCBI Taxonomy" id="29817"/>
    <lineage>
        <taxon>Eukaryota</taxon>
        <taxon>Viridiplantae</taxon>
        <taxon>Streptophyta</taxon>
        <taxon>Embryophyta</taxon>
        <taxon>Tracheophyta</taxon>
        <taxon>Spermatophyta</taxon>
        <taxon>Magnoliopsida</taxon>
        <taxon>Liliopsida</taxon>
        <taxon>Asparagales</taxon>
        <taxon>Iridaceae</taxon>
        <taxon>Iridoideae</taxon>
        <taxon>Irideae</taxon>
        <taxon>Iris</taxon>
    </lineage>
</organism>
<dbReference type="Proteomes" id="UP001140949">
    <property type="component" value="Unassembled WGS sequence"/>
</dbReference>
<sequence length="75" mass="8507">MVDPHDSLSHPAGVSDTQAESATCLDPELFANFSIPNWFGVESPESTKDNPLCCLRFTWHPRGKSTQLRWKYNKL</sequence>
<name>A0AAX6GLN7_IRIPA</name>
<dbReference type="AlphaFoldDB" id="A0AAX6GLN7"/>
<feature type="region of interest" description="Disordered" evidence="1">
    <location>
        <begin position="1"/>
        <end position="20"/>
    </location>
</feature>
<gene>
    <name evidence="2" type="ORF">M6B38_357040</name>
</gene>
<evidence type="ECO:0000256" key="1">
    <source>
        <dbReference type="SAM" id="MobiDB-lite"/>
    </source>
</evidence>
<reference evidence="2" key="1">
    <citation type="journal article" date="2023" name="GigaByte">
        <title>Genome assembly of the bearded iris, Iris pallida Lam.</title>
        <authorList>
            <person name="Bruccoleri R.E."/>
            <person name="Oakeley E.J."/>
            <person name="Faust A.M.E."/>
            <person name="Altorfer M."/>
            <person name="Dessus-Babus S."/>
            <person name="Burckhardt D."/>
            <person name="Oertli M."/>
            <person name="Naumann U."/>
            <person name="Petersen F."/>
            <person name="Wong J."/>
        </authorList>
    </citation>
    <scope>NUCLEOTIDE SEQUENCE</scope>
    <source>
        <strain evidence="2">GSM-AAB239-AS_SAM_17_03QT</strain>
    </source>
</reference>
<proteinExistence type="predicted"/>
<accession>A0AAX6GLN7</accession>
<keyword evidence="3" id="KW-1185">Reference proteome</keyword>
<dbReference type="EMBL" id="JANAVB010018298">
    <property type="protein sequence ID" value="KAJ6829600.1"/>
    <property type="molecule type" value="Genomic_DNA"/>
</dbReference>
<evidence type="ECO:0000313" key="3">
    <source>
        <dbReference type="Proteomes" id="UP001140949"/>
    </source>
</evidence>
<protein>
    <submittedName>
        <fullName evidence="2">TBCC domain-containing protein 1-like</fullName>
    </submittedName>
</protein>
<dbReference type="PANTHER" id="PTHR16052:SF0">
    <property type="entry name" value="TBCC DOMAIN-CONTAINING PROTEIN 1"/>
    <property type="match status" value="1"/>
</dbReference>
<reference evidence="2" key="2">
    <citation type="submission" date="2023-04" db="EMBL/GenBank/DDBJ databases">
        <authorList>
            <person name="Bruccoleri R.E."/>
            <person name="Oakeley E.J."/>
            <person name="Faust A.-M."/>
            <person name="Dessus-Babus S."/>
            <person name="Altorfer M."/>
            <person name="Burckhardt D."/>
            <person name="Oertli M."/>
            <person name="Naumann U."/>
            <person name="Petersen F."/>
            <person name="Wong J."/>
        </authorList>
    </citation>
    <scope>NUCLEOTIDE SEQUENCE</scope>
    <source>
        <strain evidence="2">GSM-AAB239-AS_SAM_17_03QT</strain>
        <tissue evidence="2">Leaf</tissue>
    </source>
</reference>
<dbReference type="InterPro" id="IPR039589">
    <property type="entry name" value="TBCC1"/>
</dbReference>
<dbReference type="PANTHER" id="PTHR16052">
    <property type="entry name" value="TBCC DOMAIN-CONTAINING PROTEIN 1"/>
    <property type="match status" value="1"/>
</dbReference>
<comment type="caution">
    <text evidence="2">The sequence shown here is derived from an EMBL/GenBank/DDBJ whole genome shotgun (WGS) entry which is preliminary data.</text>
</comment>